<evidence type="ECO:0000313" key="3">
    <source>
        <dbReference type="Proteomes" id="UP000258707"/>
    </source>
</evidence>
<evidence type="ECO:0000313" key="2">
    <source>
        <dbReference type="EMBL" id="AXR79505.1"/>
    </source>
</evidence>
<sequence>MPAGEAGKALKSTDTMQSTVDRISTPQVQRAAQIAKQGGQTATAPVRYSRQQLSRGLHGSAGLTREGGERVLSGVRSSADSIGSRNSLIETISMGRLSINSRASVISKTCP</sequence>
<name>A0A346PJ10_9EURY</name>
<dbReference type="AlphaFoldDB" id="A0A346PJ10"/>
<organism evidence="2 3">
    <name type="scientific">Natrarchaeobaculum sulfurireducens</name>
    <dbReference type="NCBI Taxonomy" id="2044521"/>
    <lineage>
        <taxon>Archaea</taxon>
        <taxon>Methanobacteriati</taxon>
        <taxon>Methanobacteriota</taxon>
        <taxon>Stenosarchaea group</taxon>
        <taxon>Halobacteria</taxon>
        <taxon>Halobacteriales</taxon>
        <taxon>Natrialbaceae</taxon>
        <taxon>Natrarchaeobaculum</taxon>
    </lineage>
</organism>
<feature type="compositionally biased region" description="Polar residues" evidence="1">
    <location>
        <begin position="38"/>
        <end position="54"/>
    </location>
</feature>
<accession>A0A346PJ10</accession>
<dbReference type="KEGG" id="nan:AArc1_3200"/>
<proteinExistence type="predicted"/>
<dbReference type="EMBL" id="CP024047">
    <property type="protein sequence ID" value="AXR79505.1"/>
    <property type="molecule type" value="Genomic_DNA"/>
</dbReference>
<evidence type="ECO:0000256" key="1">
    <source>
        <dbReference type="SAM" id="MobiDB-lite"/>
    </source>
</evidence>
<feature type="compositionally biased region" description="Polar residues" evidence="1">
    <location>
        <begin position="12"/>
        <end position="30"/>
    </location>
</feature>
<reference evidence="3" key="1">
    <citation type="submission" date="2017-10" db="EMBL/GenBank/DDBJ databases">
        <title>Phenotypic and genomic properties of facultatively anaerobic sulfur-reducing natronoarchaea from hypersaline soda lakes.</title>
        <authorList>
            <person name="Sorokin D.Y."/>
            <person name="Kublanov I.V."/>
            <person name="Roman P."/>
            <person name="Sinninghe Damste J.S."/>
            <person name="Golyshin P.N."/>
            <person name="Rojo D."/>
            <person name="Ciordia S."/>
            <person name="Mena Md.C."/>
            <person name="Ferrer M."/>
            <person name="Messina E."/>
            <person name="Smedile F."/>
            <person name="La Spada G."/>
            <person name="La Cono V."/>
            <person name="Yakimov M.M."/>
        </authorList>
    </citation>
    <scope>NUCLEOTIDE SEQUENCE [LARGE SCALE GENOMIC DNA]</scope>
    <source>
        <strain evidence="3">AArc1</strain>
    </source>
</reference>
<gene>
    <name evidence="2" type="ORF">AArc1_3200</name>
</gene>
<feature type="region of interest" description="Disordered" evidence="1">
    <location>
        <begin position="1"/>
        <end position="80"/>
    </location>
</feature>
<dbReference type="Proteomes" id="UP000258707">
    <property type="component" value="Chromosome"/>
</dbReference>
<protein>
    <submittedName>
        <fullName evidence="2">Uncharacterized protein</fullName>
    </submittedName>
</protein>